<dbReference type="KEGG" id="tva:4763725"/>
<dbReference type="EMBL" id="DS113438">
    <property type="protein sequence ID" value="EAY05854.1"/>
    <property type="molecule type" value="Genomic_DNA"/>
</dbReference>
<dbReference type="GO" id="GO:0030027">
    <property type="term" value="C:lamellipodium"/>
    <property type="evidence" value="ECO:0000318"/>
    <property type="project" value="GO_Central"/>
</dbReference>
<reference evidence="2" key="1">
    <citation type="submission" date="2006-10" db="EMBL/GenBank/DDBJ databases">
        <authorList>
            <person name="Amadeo P."/>
            <person name="Zhao Q."/>
            <person name="Wortman J."/>
            <person name="Fraser-Liggett C."/>
            <person name="Carlton J."/>
        </authorList>
    </citation>
    <scope>NUCLEOTIDE SEQUENCE</scope>
    <source>
        <strain evidence="2">G3</strain>
    </source>
</reference>
<proteinExistence type="predicted"/>
<dbReference type="InterPro" id="IPR032675">
    <property type="entry name" value="LRR_dom_sf"/>
</dbReference>
<protein>
    <recommendedName>
        <fullName evidence="4">Leucine Rich Repeat family protein</fullName>
    </recommendedName>
</protein>
<dbReference type="SMR" id="A2EN95"/>
<sequence>MSDNDYHLDAKDKEKVERLVPSWERQVFLAFRCKLQIDGKDIKDGVVALSEHYITFCKKSFMGGISHLEDVHILDLTYFGVPGKDFVALKMEDRELSIQGNEKAMKRFVVCLFRNYYIITSYLPKEYKLKFRPKDPDDFPKFDPRLSPGQQFQFLYNAYCMQDKIKYNHHIVQWVNYTAITMSGVFDLSKIPYHDIENSFASTVNIGPVFDALTFFPTLHGIVMRNVGRTDLFLAAAPLLSESTTCQIFVAEANNIVDGCDAIAQAFVDNRKLPLRYLDISDNPISDMIPICTAVSHLKSDVFYLDFSNTGMNDKAVVALMTSIEKNSHLWGIRYLNLGGASVRSSGAKAIVQTLNALKKNRKNFMKSFNPGNVKSGLCDILQILHKSQPQLLHLSLRGSKIGKSEFGEVLTFLANAEFLQSLDVSDCGLKPEQIAQIIKGITSRSISQFNLNLSNTKLGGKKLDPVLEALKAASNYSWGTLSFNSTNMDADDCLKLVKVLDQCRGIYGISFNDNLTPKMKNVGDALRELVTFADLKYLSIKGGSNKLGPMMAPYIKLASRTKLEYFDPSFNNFGEEGLDAIGDIIENSNTLQKLYIDGSGTTDAVNIVRVLDILKNCQTIRIMPFPFDDVYNIMKKVSKSNSKQLYQMLSVKQVEAQSAIQRNQTAAGIKTELTEHEYNPELNELVQQIIDSVAQTMGTQKPYEHSAINKVFNMPFPHLDEVDEKIEVEDSPLAEDGSDAYHTPEFSCIVREEDNDAQLISNFNSMCVGERKRRDFSTFDAFAVPDYDEGEKGDASKSARRKPSKFSESSGSGDYSSNSED</sequence>
<dbReference type="VEuPathDB" id="TrichDB:TVAG_284370"/>
<evidence type="ECO:0000313" key="2">
    <source>
        <dbReference type="EMBL" id="EAY05854.1"/>
    </source>
</evidence>
<dbReference type="GO" id="GO:0034315">
    <property type="term" value="P:regulation of Arp2/3 complex-mediated actin nucleation"/>
    <property type="evidence" value="ECO:0000318"/>
    <property type="project" value="GO_Central"/>
</dbReference>
<dbReference type="STRING" id="5722.A2EN95"/>
<dbReference type="OrthoDB" id="18598at2759"/>
<dbReference type="GO" id="GO:0005886">
    <property type="term" value="C:plasma membrane"/>
    <property type="evidence" value="ECO:0000318"/>
    <property type="project" value="GO_Central"/>
</dbReference>
<dbReference type="AlphaFoldDB" id="A2EN95"/>
<dbReference type="SUPFAM" id="SSF52047">
    <property type="entry name" value="RNI-like"/>
    <property type="match status" value="2"/>
</dbReference>
<dbReference type="GO" id="GO:0016477">
    <property type="term" value="P:cell migration"/>
    <property type="evidence" value="ECO:0000318"/>
    <property type="project" value="GO_Central"/>
</dbReference>
<accession>A2EN95</accession>
<keyword evidence="3" id="KW-1185">Reference proteome</keyword>
<dbReference type="eggNOG" id="KOG4242">
    <property type="taxonomic scope" value="Eukaryota"/>
</dbReference>
<evidence type="ECO:0008006" key="4">
    <source>
        <dbReference type="Google" id="ProtNLM"/>
    </source>
</evidence>
<dbReference type="RefSeq" id="XP_001318077.1">
    <property type="nucleotide sequence ID" value="XM_001318042.1"/>
</dbReference>
<evidence type="ECO:0000256" key="1">
    <source>
        <dbReference type="SAM" id="MobiDB-lite"/>
    </source>
</evidence>
<dbReference type="VEuPathDB" id="TrichDB:TVAGG3_0355960"/>
<dbReference type="Proteomes" id="UP000001542">
    <property type="component" value="Unassembled WGS sequence"/>
</dbReference>
<reference evidence="2" key="2">
    <citation type="journal article" date="2007" name="Science">
        <title>Draft genome sequence of the sexually transmitted pathogen Trichomonas vaginalis.</title>
        <authorList>
            <person name="Carlton J.M."/>
            <person name="Hirt R.P."/>
            <person name="Silva J.C."/>
            <person name="Delcher A.L."/>
            <person name="Schatz M."/>
            <person name="Zhao Q."/>
            <person name="Wortman J.R."/>
            <person name="Bidwell S.L."/>
            <person name="Alsmark U.C.M."/>
            <person name="Besteiro S."/>
            <person name="Sicheritz-Ponten T."/>
            <person name="Noel C.J."/>
            <person name="Dacks J.B."/>
            <person name="Foster P.G."/>
            <person name="Simillion C."/>
            <person name="Van de Peer Y."/>
            <person name="Miranda-Saavedra D."/>
            <person name="Barton G.J."/>
            <person name="Westrop G.D."/>
            <person name="Mueller S."/>
            <person name="Dessi D."/>
            <person name="Fiori P.L."/>
            <person name="Ren Q."/>
            <person name="Paulsen I."/>
            <person name="Zhang H."/>
            <person name="Bastida-Corcuera F.D."/>
            <person name="Simoes-Barbosa A."/>
            <person name="Brown M.T."/>
            <person name="Hayes R.D."/>
            <person name="Mukherjee M."/>
            <person name="Okumura C.Y."/>
            <person name="Schneider R."/>
            <person name="Smith A.J."/>
            <person name="Vanacova S."/>
            <person name="Villalvazo M."/>
            <person name="Haas B.J."/>
            <person name="Pertea M."/>
            <person name="Feldblyum T.V."/>
            <person name="Utterback T.R."/>
            <person name="Shu C.L."/>
            <person name="Osoegawa K."/>
            <person name="de Jong P.J."/>
            <person name="Hrdy I."/>
            <person name="Horvathova L."/>
            <person name="Zubacova Z."/>
            <person name="Dolezal P."/>
            <person name="Malik S.B."/>
            <person name="Logsdon J.M. Jr."/>
            <person name="Henze K."/>
            <person name="Gupta A."/>
            <person name="Wang C.C."/>
            <person name="Dunne R.L."/>
            <person name="Upcroft J.A."/>
            <person name="Upcroft P."/>
            <person name="White O."/>
            <person name="Salzberg S.L."/>
            <person name="Tang P."/>
            <person name="Chiu C.-H."/>
            <person name="Lee Y.-S."/>
            <person name="Embley T.M."/>
            <person name="Coombs G.H."/>
            <person name="Mottram J.C."/>
            <person name="Tachezy J."/>
            <person name="Fraser-Liggett C.M."/>
            <person name="Johnson P.J."/>
        </authorList>
    </citation>
    <scope>NUCLEOTIDE SEQUENCE [LARGE SCALE GENOMIC DNA]</scope>
    <source>
        <strain evidence="2">G3</strain>
    </source>
</reference>
<dbReference type="InterPro" id="IPR051279">
    <property type="entry name" value="PP1-Reg/Actin-Interact_Protein"/>
</dbReference>
<name>A2EN95_TRIV3</name>
<evidence type="ECO:0000313" key="3">
    <source>
        <dbReference type="Proteomes" id="UP000001542"/>
    </source>
</evidence>
<gene>
    <name evidence="2" type="ORF">TVAG_284370</name>
</gene>
<feature type="region of interest" description="Disordered" evidence="1">
    <location>
        <begin position="787"/>
        <end position="822"/>
    </location>
</feature>
<feature type="compositionally biased region" description="Low complexity" evidence="1">
    <location>
        <begin position="808"/>
        <end position="822"/>
    </location>
</feature>
<organism evidence="2 3">
    <name type="scientific">Trichomonas vaginalis (strain ATCC PRA-98 / G3)</name>
    <dbReference type="NCBI Taxonomy" id="412133"/>
    <lineage>
        <taxon>Eukaryota</taxon>
        <taxon>Metamonada</taxon>
        <taxon>Parabasalia</taxon>
        <taxon>Trichomonadida</taxon>
        <taxon>Trichomonadidae</taxon>
        <taxon>Trichomonas</taxon>
    </lineage>
</organism>
<dbReference type="PANTHER" id="PTHR24112">
    <property type="entry name" value="LEUCINE-RICH REPEAT, ISOFORM F-RELATED"/>
    <property type="match status" value="1"/>
</dbReference>
<dbReference type="OMA" id="TIRIMPF"/>
<dbReference type="InParanoid" id="A2EN95"/>
<dbReference type="PANTHER" id="PTHR24112:SF66">
    <property type="entry name" value="LEUCINE-RICH REPEAT, ISOFORM F"/>
    <property type="match status" value="1"/>
</dbReference>
<dbReference type="Gene3D" id="3.80.10.10">
    <property type="entry name" value="Ribonuclease Inhibitor"/>
    <property type="match status" value="1"/>
</dbReference>